<gene>
    <name evidence="1" type="ORF">A2125_02070</name>
</gene>
<evidence type="ECO:0000313" key="2">
    <source>
        <dbReference type="Proteomes" id="UP000178812"/>
    </source>
</evidence>
<sequence>MAVYLTAIQTRLQQTPGGEGNEKTDILSNLAGDVVWWRQYKNVYSQDNDAQEVLLTKSDEGKRHYEETSNRFIYETLSTISFSKFRDTKTNLENIYRQINPKTLGADGARRALFDRWVADIEAEFQKVTDIESEIGEIRKEFDAKSKPSDVYLKLIAKVSEGKDSFLAIIGFLSELLAATNLNNGQ</sequence>
<evidence type="ECO:0000313" key="1">
    <source>
        <dbReference type="EMBL" id="OGM05371.1"/>
    </source>
</evidence>
<name>A0A1F7WRG9_9BACT</name>
<dbReference type="EMBL" id="MGFM01000040">
    <property type="protein sequence ID" value="OGM05371.1"/>
    <property type="molecule type" value="Genomic_DNA"/>
</dbReference>
<dbReference type="Proteomes" id="UP000178812">
    <property type="component" value="Unassembled WGS sequence"/>
</dbReference>
<proteinExistence type="predicted"/>
<dbReference type="AlphaFoldDB" id="A0A1F7WRG9"/>
<reference evidence="1 2" key="1">
    <citation type="journal article" date="2016" name="Nat. Commun.">
        <title>Thousands of microbial genomes shed light on interconnected biogeochemical processes in an aquifer system.</title>
        <authorList>
            <person name="Anantharaman K."/>
            <person name="Brown C.T."/>
            <person name="Hug L.A."/>
            <person name="Sharon I."/>
            <person name="Castelle C.J."/>
            <person name="Probst A.J."/>
            <person name="Thomas B.C."/>
            <person name="Singh A."/>
            <person name="Wilkins M.J."/>
            <person name="Karaoz U."/>
            <person name="Brodie E.L."/>
            <person name="Williams K.H."/>
            <person name="Hubbard S.S."/>
            <person name="Banfield J.F."/>
        </authorList>
    </citation>
    <scope>NUCLEOTIDE SEQUENCE [LARGE SCALE GENOMIC DNA]</scope>
</reference>
<accession>A0A1F7WRG9</accession>
<organism evidence="1 2">
    <name type="scientific">Candidatus Woesebacteria bacterium GWB1_43_5</name>
    <dbReference type="NCBI Taxonomy" id="1802474"/>
    <lineage>
        <taxon>Bacteria</taxon>
        <taxon>Candidatus Woeseibacteriota</taxon>
    </lineage>
</organism>
<protein>
    <submittedName>
        <fullName evidence="1">Uncharacterized protein</fullName>
    </submittedName>
</protein>
<comment type="caution">
    <text evidence="1">The sequence shown here is derived from an EMBL/GenBank/DDBJ whole genome shotgun (WGS) entry which is preliminary data.</text>
</comment>